<protein>
    <recommendedName>
        <fullName evidence="2">phytanoyl-CoA dioxygenase</fullName>
        <ecNumber evidence="2">1.14.11.18</ecNumber>
    </recommendedName>
    <alternativeName>
        <fullName evidence="3">Phytanic acid oxidase</fullName>
    </alternativeName>
    <alternativeName>
        <fullName evidence="4">Phytanoyl-CoA alpha-hydroxylase</fullName>
    </alternativeName>
</protein>
<organism evidence="5 6">
    <name type="scientific">Plutella xylostella</name>
    <name type="common">Diamondback moth</name>
    <name type="synonym">Plutella maculipennis</name>
    <dbReference type="NCBI Taxonomy" id="51655"/>
    <lineage>
        <taxon>Eukaryota</taxon>
        <taxon>Metazoa</taxon>
        <taxon>Ecdysozoa</taxon>
        <taxon>Arthropoda</taxon>
        <taxon>Hexapoda</taxon>
        <taxon>Insecta</taxon>
        <taxon>Pterygota</taxon>
        <taxon>Neoptera</taxon>
        <taxon>Endopterygota</taxon>
        <taxon>Lepidoptera</taxon>
        <taxon>Glossata</taxon>
        <taxon>Ditrysia</taxon>
        <taxon>Yponomeutoidea</taxon>
        <taxon>Plutellidae</taxon>
        <taxon>Plutella</taxon>
    </lineage>
</organism>
<name>A0A8S4G3V3_PLUXY</name>
<dbReference type="Pfam" id="PF05721">
    <property type="entry name" value="PhyH"/>
    <property type="match status" value="1"/>
</dbReference>
<dbReference type="Gene3D" id="2.60.120.620">
    <property type="entry name" value="q2cbj1_9rhob like domain"/>
    <property type="match status" value="1"/>
</dbReference>
<evidence type="ECO:0000256" key="3">
    <source>
        <dbReference type="ARBA" id="ARBA00034921"/>
    </source>
</evidence>
<dbReference type="PANTHER" id="PTHR21308">
    <property type="entry name" value="PHYTANOYL-COA ALPHA-HYDROXYLASE"/>
    <property type="match status" value="1"/>
</dbReference>
<gene>
    <name evidence="5" type="ORF">PLXY2_LOCUS14051</name>
</gene>
<dbReference type="EC" id="1.14.11.18" evidence="2"/>
<evidence type="ECO:0000256" key="1">
    <source>
        <dbReference type="ARBA" id="ARBA00005830"/>
    </source>
</evidence>
<dbReference type="InterPro" id="IPR047128">
    <property type="entry name" value="PhyH"/>
</dbReference>
<comment type="similarity">
    <text evidence="1">Belongs to the PhyH family.</text>
</comment>
<accession>A0A8S4G3V3</accession>
<keyword evidence="6" id="KW-1185">Reference proteome</keyword>
<evidence type="ECO:0000313" key="5">
    <source>
        <dbReference type="EMBL" id="CAG9135805.1"/>
    </source>
</evidence>
<proteinExistence type="inferred from homology"/>
<sequence length="310" mass="34835">MGSRMATSLKVMPKSLSTSVEMSQTYLPSPEQHRFYKENGYIVVKGLIDFSILYACKQRFIQICKGVVDRGNITVMKELSLINSGKTGEQLINKIQDILYDDVLCTYTENPRLLDVVSQLVGPNVTAMHSMLINKPPQTGRHPPHQDLYYFPFRPADAIVAAWTAIDTVTVENGSLYVVPGSHRAGTLYEHDYPPPVKGVTNKMYHGIVDEDRVSPPHERVNLEMSPGDTAFFHPLLVHGSGPNTTQGYRKSISCHYASSHCHYIDVRGTAQQNIAKEIEEVSQRRGIPLSFNEIWQYRAKQVKGVKCNL</sequence>
<dbReference type="SUPFAM" id="SSF51197">
    <property type="entry name" value="Clavaminate synthase-like"/>
    <property type="match status" value="1"/>
</dbReference>
<dbReference type="GO" id="GO:0048244">
    <property type="term" value="F:phytanoyl-CoA dioxygenase activity"/>
    <property type="evidence" value="ECO:0007669"/>
    <property type="project" value="UniProtKB-EC"/>
</dbReference>
<reference evidence="5" key="1">
    <citation type="submission" date="2020-11" db="EMBL/GenBank/DDBJ databases">
        <authorList>
            <person name="Whiteford S."/>
        </authorList>
    </citation>
    <scope>NUCLEOTIDE SEQUENCE</scope>
</reference>
<dbReference type="GO" id="GO:0001561">
    <property type="term" value="P:fatty acid alpha-oxidation"/>
    <property type="evidence" value="ECO:0007669"/>
    <property type="project" value="InterPro"/>
</dbReference>
<dbReference type="PANTHER" id="PTHR21308:SF1">
    <property type="entry name" value="PHYTANOYL-COA DIOXYGENASE, PEROXISOMAL"/>
    <property type="match status" value="1"/>
</dbReference>
<evidence type="ECO:0000256" key="4">
    <source>
        <dbReference type="ARBA" id="ARBA00034924"/>
    </source>
</evidence>
<evidence type="ECO:0000256" key="2">
    <source>
        <dbReference type="ARBA" id="ARBA00034809"/>
    </source>
</evidence>
<dbReference type="EMBL" id="CAJHNJ030000114">
    <property type="protein sequence ID" value="CAG9135805.1"/>
    <property type="molecule type" value="Genomic_DNA"/>
</dbReference>
<dbReference type="Proteomes" id="UP000653454">
    <property type="component" value="Unassembled WGS sequence"/>
</dbReference>
<dbReference type="AlphaFoldDB" id="A0A8S4G3V3"/>
<dbReference type="InterPro" id="IPR008775">
    <property type="entry name" value="Phytyl_CoA_dOase-like"/>
</dbReference>
<evidence type="ECO:0000313" key="6">
    <source>
        <dbReference type="Proteomes" id="UP000653454"/>
    </source>
</evidence>
<comment type="caution">
    <text evidence="5">The sequence shown here is derived from an EMBL/GenBank/DDBJ whole genome shotgun (WGS) entry which is preliminary data.</text>
</comment>